<dbReference type="WBParaSite" id="ACOC_0001194501-mRNA-1">
    <property type="protein sequence ID" value="ACOC_0001194501-mRNA-1"/>
    <property type="gene ID" value="ACOC_0001194501"/>
</dbReference>
<sequence length="422" mass="48340">MLISYIVFIVLAMFFSKNHLIGRDGKFALVCREILKFTPTGPGVEADRLSKFSLYLIGQLVYGTTVIFSRQVVIFEQDVRSVYESCKRLPMEIEDYDPATLSEFIAPRKRQRRSKLSIAEMNTDIDIDEVPESRFVHLARPSDITLFEPEPVIWQRPDIFHEDENQLPINFSKNHLSLSHRQVVDEEVSQRPSFDNHDHELVNNREPSPLRLSMDQAADGHRSAEETEFKPDITNISQVVESIKKLQQDYSALLKTKEELSVNVVKQKHPTVEQLLLPYPAYAGNRFPTECRQLYRSRFSDTLTYQEAMTERILDPINRGPASTLWRYRESSTETSIEKLEDKVLPGVAYCSGTPDRVRIGSREAEASTAEVQVNFLFSVGTVRLRITSNGSVGFLTTFFNILSGYVVGIRYPCVVLHRIQL</sequence>
<protein>
    <submittedName>
        <fullName evidence="3">Rad21_Rec8_N domain-containing protein</fullName>
    </submittedName>
</protein>
<gene>
    <name evidence="1" type="ORF">ACOC_LOCUS11946</name>
</gene>
<dbReference type="AlphaFoldDB" id="A0A0R3PZG0"/>
<organism evidence="3">
    <name type="scientific">Angiostrongylus costaricensis</name>
    <name type="common">Nematode worm</name>
    <dbReference type="NCBI Taxonomy" id="334426"/>
    <lineage>
        <taxon>Eukaryota</taxon>
        <taxon>Metazoa</taxon>
        <taxon>Ecdysozoa</taxon>
        <taxon>Nematoda</taxon>
        <taxon>Chromadorea</taxon>
        <taxon>Rhabditida</taxon>
        <taxon>Rhabditina</taxon>
        <taxon>Rhabditomorpha</taxon>
        <taxon>Strongyloidea</taxon>
        <taxon>Metastrongylidae</taxon>
        <taxon>Angiostrongylus</taxon>
    </lineage>
</organism>
<proteinExistence type="predicted"/>
<dbReference type="Proteomes" id="UP000267027">
    <property type="component" value="Unassembled WGS sequence"/>
</dbReference>
<dbReference type="EMBL" id="UYYA01004837">
    <property type="protein sequence ID" value="VDM63531.1"/>
    <property type="molecule type" value="Genomic_DNA"/>
</dbReference>
<reference evidence="1 2" key="2">
    <citation type="submission" date="2018-11" db="EMBL/GenBank/DDBJ databases">
        <authorList>
            <consortium name="Pathogen Informatics"/>
        </authorList>
    </citation>
    <scope>NUCLEOTIDE SEQUENCE [LARGE SCALE GENOMIC DNA]</scope>
    <source>
        <strain evidence="1 2">Costa Rica</strain>
    </source>
</reference>
<dbReference type="OrthoDB" id="5874740at2759"/>
<evidence type="ECO:0000313" key="3">
    <source>
        <dbReference type="WBParaSite" id="ACOC_0001194501-mRNA-1"/>
    </source>
</evidence>
<name>A0A0R3PZG0_ANGCS</name>
<evidence type="ECO:0000313" key="2">
    <source>
        <dbReference type="Proteomes" id="UP000267027"/>
    </source>
</evidence>
<evidence type="ECO:0000313" key="1">
    <source>
        <dbReference type="EMBL" id="VDM63531.1"/>
    </source>
</evidence>
<keyword evidence="2" id="KW-1185">Reference proteome</keyword>
<accession>A0A0R3PZG0</accession>
<reference evidence="3" key="1">
    <citation type="submission" date="2017-02" db="UniProtKB">
        <authorList>
            <consortium name="WormBaseParasite"/>
        </authorList>
    </citation>
    <scope>IDENTIFICATION</scope>
</reference>
<dbReference type="STRING" id="334426.A0A0R3PZG0"/>